<dbReference type="EMBL" id="CP027666">
    <property type="protein sequence ID" value="AVO34604.1"/>
    <property type="molecule type" value="Genomic_DNA"/>
</dbReference>
<keyword evidence="2" id="KW-0547">Nucleotide-binding</keyword>
<reference evidence="4 5" key="1">
    <citation type="submission" date="2018-03" db="EMBL/GenBank/DDBJ databases">
        <title>Genome sequencing of Ottowia sp.</title>
        <authorList>
            <person name="Kim S.-J."/>
            <person name="Heo J."/>
            <person name="Kwon S.-W."/>
        </authorList>
    </citation>
    <scope>NUCLEOTIDE SEQUENCE [LARGE SCALE GENOMIC DNA]</scope>
    <source>
        <strain evidence="4 5">KADR8-3</strain>
    </source>
</reference>
<protein>
    <submittedName>
        <fullName evidence="4">DUF4172 domain-containing protein</fullName>
    </submittedName>
</protein>
<keyword evidence="5" id="KW-1185">Reference proteome</keyword>
<dbReference type="SUPFAM" id="SSF140931">
    <property type="entry name" value="Fic-like"/>
    <property type="match status" value="1"/>
</dbReference>
<dbReference type="PROSITE" id="PS51459">
    <property type="entry name" value="FIDO"/>
    <property type="match status" value="1"/>
</dbReference>
<gene>
    <name evidence="4" type="ORF">C6570_10500</name>
</gene>
<evidence type="ECO:0000256" key="1">
    <source>
        <dbReference type="PIRSR" id="PIRSR640198-1"/>
    </source>
</evidence>
<dbReference type="InterPro" id="IPR036388">
    <property type="entry name" value="WH-like_DNA-bd_sf"/>
</dbReference>
<dbReference type="PANTHER" id="PTHR13504">
    <property type="entry name" value="FIDO DOMAIN-CONTAINING PROTEIN DDB_G0283145"/>
    <property type="match status" value="1"/>
</dbReference>
<evidence type="ECO:0000259" key="3">
    <source>
        <dbReference type="PROSITE" id="PS51459"/>
    </source>
</evidence>
<dbReference type="InterPro" id="IPR040198">
    <property type="entry name" value="Fido_containing"/>
</dbReference>
<dbReference type="KEGG" id="otk:C6570_10500"/>
<dbReference type="InterPro" id="IPR054760">
    <property type="entry name" value="DIP2311-like_C"/>
</dbReference>
<dbReference type="InterPro" id="IPR036597">
    <property type="entry name" value="Fido-like_dom_sf"/>
</dbReference>
<dbReference type="GO" id="GO:0005524">
    <property type="term" value="F:ATP binding"/>
    <property type="evidence" value="ECO:0007669"/>
    <property type="project" value="UniProtKB-KW"/>
</dbReference>
<dbReference type="Gene3D" id="1.10.3290.10">
    <property type="entry name" value="Fido-like domain"/>
    <property type="match status" value="1"/>
</dbReference>
<dbReference type="InterPro" id="IPR003812">
    <property type="entry name" value="Fido"/>
</dbReference>
<feature type="binding site" evidence="2">
    <location>
        <begin position="324"/>
        <end position="325"/>
    </location>
    <ligand>
        <name>ATP</name>
        <dbReference type="ChEBI" id="CHEBI:30616"/>
    </ligand>
</feature>
<dbReference type="Pfam" id="PF22168">
    <property type="entry name" value="DIP2311-like_C"/>
    <property type="match status" value="1"/>
</dbReference>
<feature type="domain" description="Fido" evidence="3">
    <location>
        <begin position="189"/>
        <end position="348"/>
    </location>
</feature>
<evidence type="ECO:0000256" key="2">
    <source>
        <dbReference type="PIRSR" id="PIRSR640198-2"/>
    </source>
</evidence>
<dbReference type="InterPro" id="IPR025230">
    <property type="entry name" value="DUF4172"/>
</dbReference>
<dbReference type="OrthoDB" id="9813719at2"/>
<feature type="active site" evidence="1">
    <location>
        <position position="282"/>
    </location>
</feature>
<proteinExistence type="predicted"/>
<dbReference type="Pfam" id="PF13776">
    <property type="entry name" value="DUF4172"/>
    <property type="match status" value="1"/>
</dbReference>
<organism evidence="4 5">
    <name type="scientific">Ottowia oryzae</name>
    <dbReference type="NCBI Taxonomy" id="2109914"/>
    <lineage>
        <taxon>Bacteria</taxon>
        <taxon>Pseudomonadati</taxon>
        <taxon>Pseudomonadota</taxon>
        <taxon>Betaproteobacteria</taxon>
        <taxon>Burkholderiales</taxon>
        <taxon>Comamonadaceae</taxon>
        <taxon>Ottowia</taxon>
    </lineage>
</organism>
<keyword evidence="2" id="KW-0067">ATP-binding</keyword>
<sequence>MIWRHWPLAIAAMTEKHKSRPSSAHALAQSHGRGLACRLGSRDLEAQKPVNRFSCEAILPKIRFMVAALSPPPRWIWQALGWPVLHFDAQAVQASISAARLAQGRLLGLAASLQMADLAALQFDEWTQEAVATAQIEGEVLQVHSVRASVARRLGLPGANTAPHAARDARTEATLDVLQAATQQWQRPLTQEDLFAWHAALFPTGRSGLQAIVTGGWRTHAEPMQIVTPRLGKPDVLHYQAPASGDVPAHMAAWLAWFNTSLGTIDGVARAALAHLWFEAIHPFEDGNGRIGRALAELALAQDLQSPQRMMSVSAQLLAARAEYYAQLQAATGHPVLDVTSWVQWFATRVQHAADASTGHIQTVLGKTRFWSELQTDHPDLSAAQRKALGRLYDAGPGGFVGGLSTDKYVNLTGVSRATAYRDLTDLAERRLLVRTGQGRATRYVWPD</sequence>
<evidence type="ECO:0000313" key="5">
    <source>
        <dbReference type="Proteomes" id="UP000239709"/>
    </source>
</evidence>
<dbReference type="Proteomes" id="UP000239709">
    <property type="component" value="Chromosome"/>
</dbReference>
<feature type="binding site" evidence="2">
    <location>
        <begin position="286"/>
        <end position="293"/>
    </location>
    <ligand>
        <name>ATP</name>
        <dbReference type="ChEBI" id="CHEBI:30616"/>
    </ligand>
</feature>
<evidence type="ECO:0000313" key="4">
    <source>
        <dbReference type="EMBL" id="AVO34604.1"/>
    </source>
</evidence>
<dbReference type="PANTHER" id="PTHR13504:SF33">
    <property type="entry name" value="FIC FAMILY PROTEIN"/>
    <property type="match status" value="1"/>
</dbReference>
<accession>A0A2S0MFE0</accession>
<dbReference type="Pfam" id="PF02661">
    <property type="entry name" value="Fic"/>
    <property type="match status" value="1"/>
</dbReference>
<dbReference type="AlphaFoldDB" id="A0A2S0MFE0"/>
<name>A0A2S0MFE0_9BURK</name>
<dbReference type="Gene3D" id="1.10.10.10">
    <property type="entry name" value="Winged helix-like DNA-binding domain superfamily/Winged helix DNA-binding domain"/>
    <property type="match status" value="1"/>
</dbReference>